<evidence type="ECO:0000259" key="1">
    <source>
        <dbReference type="Pfam" id="PF02470"/>
    </source>
</evidence>
<dbReference type="AlphaFoldDB" id="A0A317ZHM0"/>
<dbReference type="EMBL" id="QHJQ01000006">
    <property type="protein sequence ID" value="PXA03807.1"/>
    <property type="molecule type" value="Genomic_DNA"/>
</dbReference>
<keyword evidence="3" id="KW-1185">Reference proteome</keyword>
<dbReference type="PANTHER" id="PTHR33371:SF4">
    <property type="entry name" value="INTERMEMBRANE PHOSPHOLIPID TRANSPORT SYSTEM BINDING PROTEIN MLAD"/>
    <property type="match status" value="1"/>
</dbReference>
<dbReference type="InterPro" id="IPR052336">
    <property type="entry name" value="MlaD_Phospholipid_Transporter"/>
</dbReference>
<gene>
    <name evidence="2" type="ORF">DDZ13_09190</name>
</gene>
<proteinExistence type="predicted"/>
<reference evidence="2 3" key="1">
    <citation type="submission" date="2018-05" db="EMBL/GenBank/DDBJ databases">
        <title>Coraliomargarita sinensis sp. nov., isolated from a marine solar saltern.</title>
        <authorList>
            <person name="Zhou L.Y."/>
        </authorList>
    </citation>
    <scope>NUCLEOTIDE SEQUENCE [LARGE SCALE GENOMIC DNA]</scope>
    <source>
        <strain evidence="2 3">WN38</strain>
    </source>
</reference>
<evidence type="ECO:0000313" key="3">
    <source>
        <dbReference type="Proteomes" id="UP000247099"/>
    </source>
</evidence>
<dbReference type="Pfam" id="PF02470">
    <property type="entry name" value="MlaD"/>
    <property type="match status" value="1"/>
</dbReference>
<dbReference type="PANTHER" id="PTHR33371">
    <property type="entry name" value="INTERMEMBRANE PHOSPHOLIPID TRANSPORT SYSTEM BINDING PROTEIN MLAD-RELATED"/>
    <property type="match status" value="1"/>
</dbReference>
<protein>
    <recommendedName>
        <fullName evidence="1">Mce/MlaD domain-containing protein</fullName>
    </recommendedName>
</protein>
<dbReference type="OrthoDB" id="9806984at2"/>
<organism evidence="2 3">
    <name type="scientific">Coraliomargarita sinensis</name>
    <dbReference type="NCBI Taxonomy" id="2174842"/>
    <lineage>
        <taxon>Bacteria</taxon>
        <taxon>Pseudomonadati</taxon>
        <taxon>Verrucomicrobiota</taxon>
        <taxon>Opitutia</taxon>
        <taxon>Puniceicoccales</taxon>
        <taxon>Coraliomargaritaceae</taxon>
        <taxon>Coraliomargarita</taxon>
    </lineage>
</organism>
<evidence type="ECO:0000313" key="2">
    <source>
        <dbReference type="EMBL" id="PXA03807.1"/>
    </source>
</evidence>
<sequence length="334" mass="36905">MNRPSPRLIGAFVAASLLLLVGMVMFLGSSSFLGKNTRFILFFDQSVNGLNEGSLVKFRGVPVGSVERIMIRAQGQHSDSTAIPVIIKIDRTRLENDLGVMDEAFDPVFIKDSIDRGLVAELSLESFITGQLFVEFSFDPERSNGLQWHLVGDSEMMEIPTLSSSLDEITDDVAAIIADLSELDIDQLNNNVNRVLENTAVVLEGIDSREISRSVTKAADSVTTFMQSGEFSQTIEDAQEAMREISRTVKSFNIEDGPLAEKLNTWTSSLTTTLQGLQKLTTQADEMMAPDGSLRYELESMLRELTRAARSIRALSDYLEENPNSILTGRPNPE</sequence>
<dbReference type="RefSeq" id="WP_110131163.1">
    <property type="nucleotide sequence ID" value="NZ_QHJQ01000006.1"/>
</dbReference>
<accession>A0A317ZHM0</accession>
<comment type="caution">
    <text evidence="2">The sequence shown here is derived from an EMBL/GenBank/DDBJ whole genome shotgun (WGS) entry which is preliminary data.</text>
</comment>
<dbReference type="InterPro" id="IPR003399">
    <property type="entry name" value="Mce/MlaD"/>
</dbReference>
<name>A0A317ZHM0_9BACT</name>
<feature type="domain" description="Mce/MlaD" evidence="1">
    <location>
        <begin position="39"/>
        <end position="137"/>
    </location>
</feature>
<dbReference type="Proteomes" id="UP000247099">
    <property type="component" value="Unassembled WGS sequence"/>
</dbReference>
<dbReference type="InParanoid" id="A0A317ZHM0"/>